<proteinExistence type="predicted"/>
<protein>
    <submittedName>
        <fullName evidence="2">Uncharacterized protein</fullName>
    </submittedName>
</protein>
<feature type="compositionally biased region" description="Basic and acidic residues" evidence="1">
    <location>
        <begin position="33"/>
        <end position="42"/>
    </location>
</feature>
<evidence type="ECO:0000256" key="1">
    <source>
        <dbReference type="SAM" id="MobiDB-lite"/>
    </source>
</evidence>
<name>A0AAV1HWK3_9CHLO</name>
<feature type="compositionally biased region" description="Polar residues" evidence="1">
    <location>
        <begin position="116"/>
        <end position="129"/>
    </location>
</feature>
<feature type="compositionally biased region" description="Polar residues" evidence="1">
    <location>
        <begin position="269"/>
        <end position="280"/>
    </location>
</feature>
<feature type="compositionally biased region" description="Basic and acidic residues" evidence="1">
    <location>
        <begin position="1"/>
        <end position="22"/>
    </location>
</feature>
<accession>A0AAV1HWK3</accession>
<dbReference type="Proteomes" id="UP001314263">
    <property type="component" value="Unassembled WGS sequence"/>
</dbReference>
<feature type="compositionally biased region" description="Basic residues" evidence="1">
    <location>
        <begin position="364"/>
        <end position="375"/>
    </location>
</feature>
<sequence>MAKHQEVSCERASRPQQLEKPKSVSAPARATQVRHDQARDTPRNGLRTPPASEGTAKSDGVDIMTPAACTTRRGKLLRERKLDGSHGTSSRNFSVSRSLQKAASASIVVHLEDSSPDTTPKNGKRASTASKKRQLMEDSEDEARAQDRKSSSGGGSSDQDEGGDSSGSEFSGSESETSEDAASDISDSEEDAEALPPAKKPKQAKAVGPKPKAPAKAPPARAVKPGAAALRKKQASTPAAGATPAGAGTALQQKKSVPAVRTAALEASKTPQGERSTASLGSAVPASSAEQKPPKSGGAQLAHAFSAAVKSAPQQNARSAGAQPLQERNAPSHGAAAPAKPLQRTGAAATPSPAAAAPAGAMHRGQRMTSTKRIHPGASLSAILSGGPKYRICGLRKAGGTKLHNVGPSATQK</sequence>
<dbReference type="EMBL" id="CAUYUE010000002">
    <property type="protein sequence ID" value="CAK0747721.1"/>
    <property type="molecule type" value="Genomic_DNA"/>
</dbReference>
<feature type="compositionally biased region" description="Low complexity" evidence="1">
    <location>
        <begin position="345"/>
        <end position="361"/>
    </location>
</feature>
<feature type="compositionally biased region" description="Low complexity" evidence="1">
    <location>
        <begin position="166"/>
        <end position="175"/>
    </location>
</feature>
<evidence type="ECO:0000313" key="3">
    <source>
        <dbReference type="Proteomes" id="UP001314263"/>
    </source>
</evidence>
<feature type="compositionally biased region" description="Polar residues" evidence="1">
    <location>
        <begin position="86"/>
        <end position="103"/>
    </location>
</feature>
<feature type="compositionally biased region" description="Acidic residues" evidence="1">
    <location>
        <begin position="176"/>
        <end position="193"/>
    </location>
</feature>
<organism evidence="2 3">
    <name type="scientific">Coccomyxa viridis</name>
    <dbReference type="NCBI Taxonomy" id="1274662"/>
    <lineage>
        <taxon>Eukaryota</taxon>
        <taxon>Viridiplantae</taxon>
        <taxon>Chlorophyta</taxon>
        <taxon>core chlorophytes</taxon>
        <taxon>Trebouxiophyceae</taxon>
        <taxon>Trebouxiophyceae incertae sedis</taxon>
        <taxon>Coccomyxaceae</taxon>
        <taxon>Coccomyxa</taxon>
    </lineage>
</organism>
<keyword evidence="3" id="KW-1185">Reference proteome</keyword>
<feature type="compositionally biased region" description="Low complexity" evidence="1">
    <location>
        <begin position="237"/>
        <end position="250"/>
    </location>
</feature>
<gene>
    <name evidence="2" type="ORF">CVIRNUC_001785</name>
</gene>
<feature type="region of interest" description="Disordered" evidence="1">
    <location>
        <begin position="1"/>
        <end position="385"/>
    </location>
</feature>
<evidence type="ECO:0000313" key="2">
    <source>
        <dbReference type="EMBL" id="CAK0747721.1"/>
    </source>
</evidence>
<dbReference type="AlphaFoldDB" id="A0AAV1HWK3"/>
<comment type="caution">
    <text evidence="2">The sequence shown here is derived from an EMBL/GenBank/DDBJ whole genome shotgun (WGS) entry which is preliminary data.</text>
</comment>
<feature type="compositionally biased region" description="Low complexity" evidence="1">
    <location>
        <begin position="204"/>
        <end position="229"/>
    </location>
</feature>
<reference evidence="2 3" key="1">
    <citation type="submission" date="2023-10" db="EMBL/GenBank/DDBJ databases">
        <authorList>
            <person name="Maclean D."/>
            <person name="Macfadyen A."/>
        </authorList>
    </citation>
    <scope>NUCLEOTIDE SEQUENCE [LARGE SCALE GENOMIC DNA]</scope>
</reference>